<dbReference type="GO" id="GO:0016740">
    <property type="term" value="F:transferase activity"/>
    <property type="evidence" value="ECO:0007669"/>
    <property type="project" value="UniProtKB-KW"/>
</dbReference>
<protein>
    <submittedName>
        <fullName evidence="2">Glycosyltransferase</fullName>
    </submittedName>
</protein>
<dbReference type="Pfam" id="PF00535">
    <property type="entry name" value="Glycos_transf_2"/>
    <property type="match status" value="1"/>
</dbReference>
<keyword evidence="3" id="KW-1185">Reference proteome</keyword>
<gene>
    <name evidence="2" type="ORF">FUA23_09600</name>
</gene>
<dbReference type="OrthoDB" id="6307329at2"/>
<evidence type="ECO:0000313" key="2">
    <source>
        <dbReference type="EMBL" id="TXF89695.1"/>
    </source>
</evidence>
<name>A0A5C7FT96_9BACT</name>
<accession>A0A5C7FT96</accession>
<dbReference type="InterPro" id="IPR001173">
    <property type="entry name" value="Glyco_trans_2-like"/>
</dbReference>
<proteinExistence type="predicted"/>
<comment type="caution">
    <text evidence="2">The sequence shown here is derived from an EMBL/GenBank/DDBJ whole genome shotgun (WGS) entry which is preliminary data.</text>
</comment>
<dbReference type="InterPro" id="IPR050834">
    <property type="entry name" value="Glycosyltransf_2"/>
</dbReference>
<dbReference type="RefSeq" id="WP_147930525.1">
    <property type="nucleotide sequence ID" value="NZ_VOXD01000012.1"/>
</dbReference>
<dbReference type="Proteomes" id="UP000321907">
    <property type="component" value="Unassembled WGS sequence"/>
</dbReference>
<dbReference type="Gene3D" id="3.90.550.10">
    <property type="entry name" value="Spore Coat Polysaccharide Biosynthesis Protein SpsA, Chain A"/>
    <property type="match status" value="1"/>
</dbReference>
<feature type="domain" description="Glycosyltransferase 2-like" evidence="1">
    <location>
        <begin position="9"/>
        <end position="125"/>
    </location>
</feature>
<reference evidence="2 3" key="1">
    <citation type="submission" date="2019-08" db="EMBL/GenBank/DDBJ databases">
        <title>Lewinella sp. strain SSH13 Genome sequencing and assembly.</title>
        <authorList>
            <person name="Kim I."/>
        </authorList>
    </citation>
    <scope>NUCLEOTIDE SEQUENCE [LARGE SCALE GENOMIC DNA]</scope>
    <source>
        <strain evidence="2 3">SSH13</strain>
    </source>
</reference>
<dbReference type="InterPro" id="IPR029044">
    <property type="entry name" value="Nucleotide-diphossugar_trans"/>
</dbReference>
<keyword evidence="2" id="KW-0808">Transferase</keyword>
<evidence type="ECO:0000259" key="1">
    <source>
        <dbReference type="Pfam" id="PF00535"/>
    </source>
</evidence>
<organism evidence="2 3">
    <name type="scientific">Neolewinella aurantiaca</name>
    <dbReference type="NCBI Taxonomy" id="2602767"/>
    <lineage>
        <taxon>Bacteria</taxon>
        <taxon>Pseudomonadati</taxon>
        <taxon>Bacteroidota</taxon>
        <taxon>Saprospiria</taxon>
        <taxon>Saprospirales</taxon>
        <taxon>Lewinellaceae</taxon>
        <taxon>Neolewinella</taxon>
    </lineage>
</organism>
<dbReference type="PANTHER" id="PTHR43685">
    <property type="entry name" value="GLYCOSYLTRANSFERASE"/>
    <property type="match status" value="1"/>
</dbReference>
<dbReference type="AlphaFoldDB" id="A0A5C7FT96"/>
<dbReference type="PANTHER" id="PTHR43685:SF11">
    <property type="entry name" value="GLYCOSYLTRANSFERASE TAGX-RELATED"/>
    <property type="match status" value="1"/>
</dbReference>
<evidence type="ECO:0000313" key="3">
    <source>
        <dbReference type="Proteomes" id="UP000321907"/>
    </source>
</evidence>
<dbReference type="EMBL" id="VOXD01000012">
    <property type="protein sequence ID" value="TXF89695.1"/>
    <property type="molecule type" value="Genomic_DNA"/>
</dbReference>
<dbReference type="SUPFAM" id="SSF53448">
    <property type="entry name" value="Nucleotide-diphospho-sugar transferases"/>
    <property type="match status" value="1"/>
</dbReference>
<sequence length="324" mass="36172">MEVTRPQVSIVIPAYNAQKFLARSVASVLSQKGCSFEIIIVENNSTDATLRVATALQDAHPGVVRVVQEKIAGASAARNAGLALARAEWIQFLDADDALLPGKLARQLQLTAPDTDWVIGELLIRWEDGEETVVPIADDPWQGLLFYAGLGHLNANLFRRSLADEIGGFNPGYRSCNDFEFFFRLLQRGANIVKDHLCAAVHFQHSGERITTTNLKEMARLRVALTKREVKHLKARRAQYYEANRETINAALLGALRKQATVDLPGAKHNFNEVFPEGYDASDFDRAFVPKHGVLYPFLGFGATECLRRFFSSFVPLGWRKFLK</sequence>